<dbReference type="eggNOG" id="ENOG502ZU2Y">
    <property type="taxonomic scope" value="Bacteria"/>
</dbReference>
<dbReference type="RefSeq" id="WP_036186534.1">
    <property type="nucleotide sequence ID" value="NZ_JMQN01000021.1"/>
</dbReference>
<evidence type="ECO:0000256" key="1">
    <source>
        <dbReference type="SAM" id="Coils"/>
    </source>
</evidence>
<dbReference type="AlphaFoldDB" id="A0A081FZW5"/>
<keyword evidence="4" id="KW-1185">Reference proteome</keyword>
<gene>
    <name evidence="3" type="ORF">ADIMK_1805</name>
</gene>
<dbReference type="PATRIC" id="fig|1232683.4.peg.1779"/>
<keyword evidence="1" id="KW-0175">Coiled coil</keyword>
<feature type="coiled-coil region" evidence="1">
    <location>
        <begin position="84"/>
        <end position="118"/>
    </location>
</feature>
<sequence length="262" mass="30072">MKRQKPLLIALVVMPIVLIVLGTGGYFGWQALQAQHDENRDVLQKFGFEIMPTNPYTESVGVLGQKQLPATFSEENLTPVEKVIHGLIKDKERLLQENADLQQQVDQLQQQVDSLEHYKEVNEQFAPETLEQELARTRREIESGLRELPEAQRFTDFWIKMMSDAALREYHRFIEAHRMLIDQNTRKQLVEHDLLNYAFCIGNAVEIAANSADEVRSIARWLEKPESTRLSAALREDLNKVLPPCQSPLREKLNATLTAQDG</sequence>
<feature type="transmembrane region" description="Helical" evidence="2">
    <location>
        <begin position="7"/>
        <end position="29"/>
    </location>
</feature>
<reference evidence="3 4" key="1">
    <citation type="submission" date="2014-04" db="EMBL/GenBank/DDBJ databases">
        <title>Marinobacterium kochiensis sp. nov., isolated from sediment sample collected from Kochi backwaters in Kerala, India.</title>
        <authorList>
            <person name="Singh A."/>
            <person name="Pinnaka A.K."/>
        </authorList>
    </citation>
    <scope>NUCLEOTIDE SEQUENCE [LARGE SCALE GENOMIC DNA]</scope>
    <source>
        <strain evidence="3 4">AK27</strain>
    </source>
</reference>
<keyword evidence="2" id="KW-0812">Transmembrane</keyword>
<evidence type="ECO:0000313" key="3">
    <source>
        <dbReference type="EMBL" id="KEA64070.1"/>
    </source>
</evidence>
<dbReference type="Proteomes" id="UP000028252">
    <property type="component" value="Unassembled WGS sequence"/>
</dbReference>
<proteinExistence type="predicted"/>
<evidence type="ECO:0000313" key="4">
    <source>
        <dbReference type="Proteomes" id="UP000028252"/>
    </source>
</evidence>
<evidence type="ECO:0000256" key="2">
    <source>
        <dbReference type="SAM" id="Phobius"/>
    </source>
</evidence>
<dbReference type="OrthoDB" id="6087362at2"/>
<organism evidence="3 4">
    <name type="scientific">Marinobacterium lacunae</name>
    <dbReference type="NCBI Taxonomy" id="1232683"/>
    <lineage>
        <taxon>Bacteria</taxon>
        <taxon>Pseudomonadati</taxon>
        <taxon>Pseudomonadota</taxon>
        <taxon>Gammaproteobacteria</taxon>
        <taxon>Oceanospirillales</taxon>
        <taxon>Oceanospirillaceae</taxon>
        <taxon>Marinobacterium</taxon>
    </lineage>
</organism>
<keyword evidence="2" id="KW-0472">Membrane</keyword>
<accession>A0A081FZW5</accession>
<dbReference type="STRING" id="1232683.ADIMK_1805"/>
<name>A0A081FZW5_9GAMM</name>
<keyword evidence="2" id="KW-1133">Transmembrane helix</keyword>
<comment type="caution">
    <text evidence="3">The sequence shown here is derived from an EMBL/GenBank/DDBJ whole genome shotgun (WGS) entry which is preliminary data.</text>
</comment>
<dbReference type="EMBL" id="JMQN01000021">
    <property type="protein sequence ID" value="KEA64070.1"/>
    <property type="molecule type" value="Genomic_DNA"/>
</dbReference>
<protein>
    <submittedName>
        <fullName evidence="3">Uncharacterized protein</fullName>
    </submittedName>
</protein>